<sequence>TPPTFCCSVYNSQFKYYLAILFCTIPFYHNNEWDSYICAVKTHESSFSIYRFLLKHLPYFMCIIMFINYSAPLNCVTVFTICSFKYIIVFCKGF</sequence>
<name>H2XX70_CIOIN</name>
<dbReference type="Ensembl" id="ENSCINT00000031345.1">
    <property type="protein sequence ID" value="ENSCINP00000034254.1"/>
    <property type="gene ID" value="ENSCING00000018398.1"/>
</dbReference>
<protein>
    <submittedName>
        <fullName evidence="2">Uncharacterized protein</fullName>
    </submittedName>
</protein>
<dbReference type="InParanoid" id="H2XX70"/>
<dbReference type="HOGENOM" id="CLU_2391515_0_0_1"/>
<proteinExistence type="predicted"/>
<feature type="transmembrane region" description="Helical" evidence="1">
    <location>
        <begin position="57"/>
        <end position="88"/>
    </location>
</feature>
<organism evidence="2 3">
    <name type="scientific">Ciona intestinalis</name>
    <name type="common">Transparent sea squirt</name>
    <name type="synonym">Ascidia intestinalis</name>
    <dbReference type="NCBI Taxonomy" id="7719"/>
    <lineage>
        <taxon>Eukaryota</taxon>
        <taxon>Metazoa</taxon>
        <taxon>Chordata</taxon>
        <taxon>Tunicata</taxon>
        <taxon>Ascidiacea</taxon>
        <taxon>Phlebobranchia</taxon>
        <taxon>Cionidae</taxon>
        <taxon>Ciona</taxon>
    </lineage>
</organism>
<dbReference type="AlphaFoldDB" id="H2XX70"/>
<accession>H2XX70</accession>
<keyword evidence="3" id="KW-1185">Reference proteome</keyword>
<dbReference type="Proteomes" id="UP000008144">
    <property type="component" value="Chromosome 7"/>
</dbReference>
<reference evidence="3" key="1">
    <citation type="journal article" date="2002" name="Science">
        <title>The draft genome of Ciona intestinalis: insights into chordate and vertebrate origins.</title>
        <authorList>
            <person name="Dehal P."/>
            <person name="Satou Y."/>
            <person name="Campbell R.K."/>
            <person name="Chapman J."/>
            <person name="Degnan B."/>
            <person name="De Tomaso A."/>
            <person name="Davidson B."/>
            <person name="Di Gregorio A."/>
            <person name="Gelpke M."/>
            <person name="Goodstein D.M."/>
            <person name="Harafuji N."/>
            <person name="Hastings K.E."/>
            <person name="Ho I."/>
            <person name="Hotta K."/>
            <person name="Huang W."/>
            <person name="Kawashima T."/>
            <person name="Lemaire P."/>
            <person name="Martinez D."/>
            <person name="Meinertzhagen I.A."/>
            <person name="Necula S."/>
            <person name="Nonaka M."/>
            <person name="Putnam N."/>
            <person name="Rash S."/>
            <person name="Saiga H."/>
            <person name="Satake M."/>
            <person name="Terry A."/>
            <person name="Yamada L."/>
            <person name="Wang H.G."/>
            <person name="Awazu S."/>
            <person name="Azumi K."/>
            <person name="Boore J."/>
            <person name="Branno M."/>
            <person name="Chin-Bow S."/>
            <person name="DeSantis R."/>
            <person name="Doyle S."/>
            <person name="Francino P."/>
            <person name="Keys D.N."/>
            <person name="Haga S."/>
            <person name="Hayashi H."/>
            <person name="Hino K."/>
            <person name="Imai K.S."/>
            <person name="Inaba K."/>
            <person name="Kano S."/>
            <person name="Kobayashi K."/>
            <person name="Kobayashi M."/>
            <person name="Lee B.I."/>
            <person name="Makabe K.W."/>
            <person name="Manohar C."/>
            <person name="Matassi G."/>
            <person name="Medina M."/>
            <person name="Mochizuki Y."/>
            <person name="Mount S."/>
            <person name="Morishita T."/>
            <person name="Miura S."/>
            <person name="Nakayama A."/>
            <person name="Nishizaka S."/>
            <person name="Nomoto H."/>
            <person name="Ohta F."/>
            <person name="Oishi K."/>
            <person name="Rigoutsos I."/>
            <person name="Sano M."/>
            <person name="Sasaki A."/>
            <person name="Sasakura Y."/>
            <person name="Shoguchi E."/>
            <person name="Shin-i T."/>
            <person name="Spagnuolo A."/>
            <person name="Stainier D."/>
            <person name="Suzuki M.M."/>
            <person name="Tassy O."/>
            <person name="Takatori N."/>
            <person name="Tokuoka M."/>
            <person name="Yagi K."/>
            <person name="Yoshizaki F."/>
            <person name="Wada S."/>
            <person name="Zhang C."/>
            <person name="Hyatt P.D."/>
            <person name="Larimer F."/>
            <person name="Detter C."/>
            <person name="Doggett N."/>
            <person name="Glavina T."/>
            <person name="Hawkins T."/>
            <person name="Richardson P."/>
            <person name="Lucas S."/>
            <person name="Kohara Y."/>
            <person name="Levine M."/>
            <person name="Satoh N."/>
            <person name="Rokhsar D.S."/>
        </authorList>
    </citation>
    <scope>NUCLEOTIDE SEQUENCE [LARGE SCALE GENOMIC DNA]</scope>
</reference>
<evidence type="ECO:0000256" key="1">
    <source>
        <dbReference type="SAM" id="Phobius"/>
    </source>
</evidence>
<dbReference type="EMBL" id="EAAA01002325">
    <property type="status" value="NOT_ANNOTATED_CDS"/>
    <property type="molecule type" value="Genomic_DNA"/>
</dbReference>
<keyword evidence="1" id="KW-1133">Transmembrane helix</keyword>
<keyword evidence="1" id="KW-0472">Membrane</keyword>
<reference evidence="2" key="4">
    <citation type="submission" date="2025-09" db="UniProtKB">
        <authorList>
            <consortium name="Ensembl"/>
        </authorList>
    </citation>
    <scope>IDENTIFICATION</scope>
</reference>
<reference evidence="2" key="3">
    <citation type="submission" date="2025-08" db="UniProtKB">
        <authorList>
            <consortium name="Ensembl"/>
        </authorList>
    </citation>
    <scope>IDENTIFICATION</scope>
</reference>
<evidence type="ECO:0000313" key="3">
    <source>
        <dbReference type="Proteomes" id="UP000008144"/>
    </source>
</evidence>
<evidence type="ECO:0000313" key="2">
    <source>
        <dbReference type="Ensembl" id="ENSCINP00000034254.1"/>
    </source>
</evidence>
<keyword evidence="1" id="KW-0812">Transmembrane</keyword>
<reference evidence="2" key="2">
    <citation type="journal article" date="2008" name="Genome Biol.">
        <title>Improved genome assembly and evidence-based global gene model set for the chordate Ciona intestinalis: new insight into intron and operon populations.</title>
        <authorList>
            <person name="Satou Y."/>
            <person name="Mineta K."/>
            <person name="Ogasawara M."/>
            <person name="Sasakura Y."/>
            <person name="Shoguchi E."/>
            <person name="Ueno K."/>
            <person name="Yamada L."/>
            <person name="Matsumoto J."/>
            <person name="Wasserscheid J."/>
            <person name="Dewar K."/>
            <person name="Wiley G.B."/>
            <person name="Macmil S.L."/>
            <person name="Roe B.A."/>
            <person name="Zeller R.W."/>
            <person name="Hastings K.E."/>
            <person name="Lemaire P."/>
            <person name="Lindquist E."/>
            <person name="Endo T."/>
            <person name="Hotta K."/>
            <person name="Inaba K."/>
        </authorList>
    </citation>
    <scope>NUCLEOTIDE SEQUENCE [LARGE SCALE GENOMIC DNA]</scope>
    <source>
        <strain evidence="2">wild type</strain>
    </source>
</reference>